<evidence type="ECO:0000313" key="3">
    <source>
        <dbReference type="Proteomes" id="UP001055247"/>
    </source>
</evidence>
<organism evidence="2 3">
    <name type="scientific">Methylobacterium hispanicum</name>
    <dbReference type="NCBI Taxonomy" id="270350"/>
    <lineage>
        <taxon>Bacteria</taxon>
        <taxon>Pseudomonadati</taxon>
        <taxon>Pseudomonadota</taxon>
        <taxon>Alphaproteobacteria</taxon>
        <taxon>Hyphomicrobiales</taxon>
        <taxon>Methylobacteriaceae</taxon>
        <taxon>Methylobacterium</taxon>
    </lineage>
</organism>
<dbReference type="AlphaFoldDB" id="A0AAV4ZYB0"/>
<proteinExistence type="predicted"/>
<reference evidence="2" key="1">
    <citation type="journal article" date="2016" name="Front. Microbiol.">
        <title>Genome Sequence of the Piezophilic, Mesophilic Sulfate-Reducing Bacterium Desulfovibrio indicus J2T.</title>
        <authorList>
            <person name="Cao J."/>
            <person name="Maignien L."/>
            <person name="Shao Z."/>
            <person name="Alain K."/>
            <person name="Jebbar M."/>
        </authorList>
    </citation>
    <scope>NUCLEOTIDE SEQUENCE</scope>
    <source>
        <strain evidence="2">DSM 16372</strain>
    </source>
</reference>
<evidence type="ECO:0000313" key="2">
    <source>
        <dbReference type="EMBL" id="GJD92583.1"/>
    </source>
</evidence>
<accession>A0AAV4ZYB0</accession>
<sequence length="100" mass="10333">MTVVRIQIYASSNGDRWFLCRGENVEDVFVFHEPNGPSGGTPSRSDLTTFLASGHGTPERRALLGKIGALVDLGRASPPSSAQGPEPGTAGAEPTPGEGA</sequence>
<dbReference type="Proteomes" id="UP001055247">
    <property type="component" value="Unassembled WGS sequence"/>
</dbReference>
<name>A0AAV4ZYB0_9HYPH</name>
<protein>
    <submittedName>
        <fullName evidence="2">Uncharacterized protein</fullName>
    </submittedName>
</protein>
<dbReference type="RefSeq" id="WP_066926830.1">
    <property type="nucleotide sequence ID" value="NZ_BPQO01000049.1"/>
</dbReference>
<gene>
    <name evidence="2" type="ORF">BHAOGJBA_6138</name>
</gene>
<keyword evidence="3" id="KW-1185">Reference proteome</keyword>
<reference evidence="2" key="2">
    <citation type="submission" date="2021-08" db="EMBL/GenBank/DDBJ databases">
        <authorList>
            <person name="Tani A."/>
            <person name="Ola A."/>
            <person name="Ogura Y."/>
            <person name="Katsura K."/>
            <person name="Hayashi T."/>
        </authorList>
    </citation>
    <scope>NUCLEOTIDE SEQUENCE</scope>
    <source>
        <strain evidence="2">DSM 16372</strain>
    </source>
</reference>
<dbReference type="EMBL" id="BPQO01000049">
    <property type="protein sequence ID" value="GJD92583.1"/>
    <property type="molecule type" value="Genomic_DNA"/>
</dbReference>
<evidence type="ECO:0000256" key="1">
    <source>
        <dbReference type="SAM" id="MobiDB-lite"/>
    </source>
</evidence>
<feature type="region of interest" description="Disordered" evidence="1">
    <location>
        <begin position="73"/>
        <end position="100"/>
    </location>
</feature>
<comment type="caution">
    <text evidence="2">The sequence shown here is derived from an EMBL/GenBank/DDBJ whole genome shotgun (WGS) entry which is preliminary data.</text>
</comment>